<dbReference type="OrthoDB" id="1653362at2"/>
<name>A0A380LJ27_9FIRM</name>
<reference evidence="1 2" key="1">
    <citation type="submission" date="2018-06" db="EMBL/GenBank/DDBJ databases">
        <authorList>
            <consortium name="Pathogen Informatics"/>
            <person name="Doyle S."/>
        </authorList>
    </citation>
    <scope>NUCLEOTIDE SEQUENCE [LARGE SCALE GENOMIC DNA]</scope>
    <source>
        <strain evidence="1 2">NCTC11087</strain>
    </source>
</reference>
<proteinExistence type="predicted"/>
<gene>
    <name evidence="1" type="ORF">NCTC11087_00037</name>
</gene>
<organism evidence="1 2">
    <name type="scientific">Faecalicoccus pleomorphus</name>
    <dbReference type="NCBI Taxonomy" id="1323"/>
    <lineage>
        <taxon>Bacteria</taxon>
        <taxon>Bacillati</taxon>
        <taxon>Bacillota</taxon>
        <taxon>Erysipelotrichia</taxon>
        <taxon>Erysipelotrichales</taxon>
        <taxon>Erysipelotrichaceae</taxon>
        <taxon>Faecalicoccus</taxon>
    </lineage>
</organism>
<protein>
    <recommendedName>
        <fullName evidence="3">DNA-binding protein</fullName>
    </recommendedName>
</protein>
<dbReference type="EMBL" id="UHFX01000003">
    <property type="protein sequence ID" value="SUO03185.1"/>
    <property type="molecule type" value="Genomic_DNA"/>
</dbReference>
<sequence length="88" mass="10245">MTGDVHHRYPIPSDIRMYTRDEVSEMIGCHKDHVVMLSEVGCLKSIRIGKRYMYSYEAIKQFQKDYEGLDLSNKVKALQAYSLVNKSK</sequence>
<dbReference type="Proteomes" id="UP000255523">
    <property type="component" value="Unassembled WGS sequence"/>
</dbReference>
<evidence type="ECO:0000313" key="2">
    <source>
        <dbReference type="Proteomes" id="UP000255523"/>
    </source>
</evidence>
<evidence type="ECO:0008006" key="3">
    <source>
        <dbReference type="Google" id="ProtNLM"/>
    </source>
</evidence>
<dbReference type="SUPFAM" id="SSF46955">
    <property type="entry name" value="Putative DNA-binding domain"/>
    <property type="match status" value="1"/>
</dbReference>
<dbReference type="InterPro" id="IPR009061">
    <property type="entry name" value="DNA-bd_dom_put_sf"/>
</dbReference>
<evidence type="ECO:0000313" key="1">
    <source>
        <dbReference type="EMBL" id="SUO03185.1"/>
    </source>
</evidence>
<dbReference type="RefSeq" id="WP_022790603.1">
    <property type="nucleotide sequence ID" value="NZ_UHFX01000003.1"/>
</dbReference>
<keyword evidence="2" id="KW-1185">Reference proteome</keyword>
<dbReference type="GeneID" id="77461042"/>
<dbReference type="AlphaFoldDB" id="A0A380LJ27"/>
<accession>A0A380LJ27</accession>